<protein>
    <submittedName>
        <fullName evidence="1">Uncharacterized protein</fullName>
    </submittedName>
</protein>
<organism evidence="1">
    <name type="scientific">uncultured prokaryote</name>
    <dbReference type="NCBI Taxonomy" id="198431"/>
    <lineage>
        <taxon>unclassified sequences</taxon>
        <taxon>environmental samples</taxon>
    </lineage>
</organism>
<reference evidence="1" key="1">
    <citation type="journal article" date="2005" name="Environ. Microbiol.">
        <title>Genetic and functional properties of uncultivated thermophilic crenarchaeotes from a subsurface gold mine as revealed by analysis of genome fragments.</title>
        <authorList>
            <person name="Nunoura T."/>
            <person name="Hirayama H."/>
            <person name="Takami H."/>
            <person name="Oida H."/>
            <person name="Nishi S."/>
            <person name="Shimamura S."/>
            <person name="Suzuki Y."/>
            <person name="Inagaki F."/>
            <person name="Takai K."/>
            <person name="Nealson K.H."/>
            <person name="Horikoshi K."/>
        </authorList>
    </citation>
    <scope>NUCLEOTIDE SEQUENCE</scope>
</reference>
<evidence type="ECO:0000313" key="1">
    <source>
        <dbReference type="EMBL" id="BAL52699.1"/>
    </source>
</evidence>
<proteinExistence type="predicted"/>
<gene>
    <name evidence="1" type="ORF">HGMM_F03A04C22</name>
</gene>
<name>H5S963_9ZZZZ</name>
<accession>H5S963</accession>
<dbReference type="EMBL" id="AP011637">
    <property type="protein sequence ID" value="BAL52699.1"/>
    <property type="molecule type" value="Genomic_DNA"/>
</dbReference>
<sequence length="98" mass="10937">MSHVLSVRLNEEDQQKLAALAEDLDVGPSVLARMLLHASLTTLEQLQAARRADRLPLTLLSELLAPAAHAKGLTEADLQRSMKAARKKLWKERYPDLQ</sequence>
<dbReference type="AlphaFoldDB" id="H5S963"/>
<reference evidence="1" key="2">
    <citation type="journal article" date="2012" name="PLoS ONE">
        <title>A Deeply Branching Thermophilic Bacterium with an Ancient Acetyl-CoA Pathway Dominates a Subsurface Ecosystem.</title>
        <authorList>
            <person name="Takami H."/>
            <person name="Noguchi H."/>
            <person name="Takaki Y."/>
            <person name="Uchiyama I."/>
            <person name="Toyoda A."/>
            <person name="Nishi S."/>
            <person name="Chee G.-J."/>
            <person name="Arai W."/>
            <person name="Nunoura T."/>
            <person name="Itoh T."/>
            <person name="Hattori M."/>
            <person name="Takai K."/>
        </authorList>
    </citation>
    <scope>NUCLEOTIDE SEQUENCE</scope>
</reference>